<feature type="signal peptide" evidence="1">
    <location>
        <begin position="1"/>
        <end position="20"/>
    </location>
</feature>
<evidence type="ECO:0008006" key="4">
    <source>
        <dbReference type="Google" id="ProtNLM"/>
    </source>
</evidence>
<evidence type="ECO:0000313" key="3">
    <source>
        <dbReference type="Proteomes" id="UP000184609"/>
    </source>
</evidence>
<dbReference type="AlphaFoldDB" id="A0A1M7ZKH7"/>
<organism evidence="2 3">
    <name type="scientific">Algoriphagus zhangzhouensis</name>
    <dbReference type="NCBI Taxonomy" id="1073327"/>
    <lineage>
        <taxon>Bacteria</taxon>
        <taxon>Pseudomonadati</taxon>
        <taxon>Bacteroidota</taxon>
        <taxon>Cytophagia</taxon>
        <taxon>Cytophagales</taxon>
        <taxon>Cyclobacteriaceae</taxon>
        <taxon>Algoriphagus</taxon>
    </lineage>
</organism>
<dbReference type="Pfam" id="PF04338">
    <property type="entry name" value="DUF481"/>
    <property type="match status" value="1"/>
</dbReference>
<accession>A0A1M7ZKH7</accession>
<evidence type="ECO:0000313" key="2">
    <source>
        <dbReference type="EMBL" id="SHO65415.1"/>
    </source>
</evidence>
<sequence>MKKLYFSLIFLFAFFGISQAQTDSLIFKNNDVVVGEIKSMDRGVITIETDYSDSDFKAKWEELISIKSKTNYLITLANGRRYNGKIRSVSDSTIMINYYDPDALIRLRKKEISQDTEGTENLIVLLDDVVYLNALDEGFWSRLSASIDLGWSLTKANNLRTFNLRSALGYLADRWKMNASFNSLRSNQDEVDPTKRTDANFSFTYFLPRDFFLIYDLTFLSNTEQLIKSRVGNKAGIGKYVVHTNKSYFGFQVGANLNNEQYFDDSPNRRSGEAFIGTELSLYDIGDLTLLTNVTAYPSLTEKGRFRTDFKFDVKYEFLSDFYVNLGTTLNYDNQPVSGATTLDYIFQTTVGWSL</sequence>
<keyword evidence="1" id="KW-0732">Signal</keyword>
<evidence type="ECO:0000256" key="1">
    <source>
        <dbReference type="SAM" id="SignalP"/>
    </source>
</evidence>
<dbReference type="Proteomes" id="UP000184609">
    <property type="component" value="Unassembled WGS sequence"/>
</dbReference>
<reference evidence="3" key="1">
    <citation type="submission" date="2016-12" db="EMBL/GenBank/DDBJ databases">
        <authorList>
            <person name="Varghese N."/>
            <person name="Submissions S."/>
        </authorList>
    </citation>
    <scope>NUCLEOTIDE SEQUENCE [LARGE SCALE GENOMIC DNA]</scope>
    <source>
        <strain evidence="3">DSM 25035</strain>
    </source>
</reference>
<proteinExistence type="predicted"/>
<protein>
    <recommendedName>
        <fullName evidence="4">Salt-induced outer membrane protein YdiY</fullName>
    </recommendedName>
</protein>
<feature type="chain" id="PRO_5012929657" description="Salt-induced outer membrane protein YdiY" evidence="1">
    <location>
        <begin position="21"/>
        <end position="355"/>
    </location>
</feature>
<dbReference type="EMBL" id="FRXN01000009">
    <property type="protein sequence ID" value="SHO65415.1"/>
    <property type="molecule type" value="Genomic_DNA"/>
</dbReference>
<keyword evidence="3" id="KW-1185">Reference proteome</keyword>
<dbReference type="RefSeq" id="WP_073573674.1">
    <property type="nucleotide sequence ID" value="NZ_FRXN01000009.1"/>
</dbReference>
<dbReference type="OrthoDB" id="1117610at2"/>
<dbReference type="STRING" id="1073327.SAMN04488108_4076"/>
<name>A0A1M7ZKH7_9BACT</name>
<gene>
    <name evidence="2" type="ORF">SAMN04488108_4076</name>
</gene>
<dbReference type="InterPro" id="IPR007433">
    <property type="entry name" value="DUF481"/>
</dbReference>